<keyword evidence="3" id="KW-1185">Reference proteome</keyword>
<keyword evidence="1" id="KW-0812">Transmembrane</keyword>
<protein>
    <submittedName>
        <fullName evidence="2">Uncharacterized protein</fullName>
    </submittedName>
</protein>
<dbReference type="RefSeq" id="YP_010806157.1">
    <property type="nucleotide sequence ID" value="NC_077214.1"/>
</dbReference>
<sequence length="67" mass="7561">MGFSDNDYMYNQQRAHSADIFFLKARAWFWGITATTISFIAGNMLGALDILDVMGVLTHFVQGLFSH</sequence>
<keyword evidence="1" id="KW-1133">Transmembrane helix</keyword>
<keyword evidence="1" id="KW-0472">Membrane</keyword>
<dbReference type="KEGG" id="vg:80545118"/>
<proteinExistence type="predicted"/>
<reference evidence="2 3" key="1">
    <citation type="submission" date="2022-05" db="EMBL/GenBank/DDBJ databases">
        <title>Diverse viruses of marine archaea discovered using metagenomics.</title>
        <authorList>
            <person name="Zhou Y."/>
        </authorList>
    </citation>
    <scope>NUCLEOTIDE SEQUENCE [LARGE SCALE GENOMIC DNA]</scope>
    <source>
        <strain evidence="2">YSH_150918</strain>
    </source>
</reference>
<evidence type="ECO:0000313" key="3">
    <source>
        <dbReference type="Proteomes" id="UP001157002"/>
    </source>
</evidence>
<feature type="transmembrane region" description="Helical" evidence="1">
    <location>
        <begin position="27"/>
        <end position="48"/>
    </location>
</feature>
<dbReference type="GeneID" id="80545118"/>
<dbReference type="Proteomes" id="UP001157002">
    <property type="component" value="Segment"/>
</dbReference>
<dbReference type="EMBL" id="ON649702">
    <property type="protein sequence ID" value="UVF62566.1"/>
    <property type="molecule type" value="Genomic_DNA"/>
</dbReference>
<evidence type="ECO:0000313" key="2">
    <source>
        <dbReference type="EMBL" id="UVF62566.1"/>
    </source>
</evidence>
<name>A0A976UB06_9CAUD</name>
<evidence type="ECO:0000256" key="1">
    <source>
        <dbReference type="SAM" id="Phobius"/>
    </source>
</evidence>
<organism evidence="2 3">
    <name type="scientific">Poseidoniales virus YSH_150918</name>
    <dbReference type="NCBI Taxonomy" id="3071324"/>
    <lineage>
        <taxon>Viruses</taxon>
        <taxon>Duplodnaviria</taxon>
        <taxon>Heunggongvirae</taxon>
        <taxon>Uroviricota</taxon>
        <taxon>Caudoviricetes</taxon>
        <taxon>Magrovirales</taxon>
        <taxon>Aoguangviridae</taxon>
        <taxon>Aobingvirus</taxon>
        <taxon>Aobingvirus yangshanense</taxon>
    </lineage>
</organism>
<accession>A0A976UB06</accession>